<evidence type="ECO:0008006" key="5">
    <source>
        <dbReference type="Google" id="ProtNLM"/>
    </source>
</evidence>
<proteinExistence type="predicted"/>
<keyword evidence="4" id="KW-1185">Reference proteome</keyword>
<dbReference type="EMBL" id="JACCBJ010000001">
    <property type="protein sequence ID" value="NYD75404.1"/>
    <property type="molecule type" value="Genomic_DNA"/>
</dbReference>
<gene>
    <name evidence="3" type="ORF">BJ963_002923</name>
</gene>
<keyword evidence="2" id="KW-0812">Transmembrane</keyword>
<sequence>MSLTRKRKKELKRLRSGAEDLWTQQQEVLANANALAAEARKQAAYYTREEIAPRVRDGYDQYVRPAAHTAKETATHYAGQARQRVVNDVIPAVGTAVGTALSVVDHARAARAAAFAGDFTKAGKELSKKPKAPAQKSGPGAGGVIAIGLGIVAAVGLLYAVWQTFRADDELWVADEEPTTPSTPATPAAEAPQQ</sequence>
<feature type="region of interest" description="Disordered" evidence="1">
    <location>
        <begin position="174"/>
        <end position="194"/>
    </location>
</feature>
<evidence type="ECO:0000256" key="2">
    <source>
        <dbReference type="SAM" id="Phobius"/>
    </source>
</evidence>
<comment type="caution">
    <text evidence="3">The sequence shown here is derived from an EMBL/GenBank/DDBJ whole genome shotgun (WGS) entry which is preliminary data.</text>
</comment>
<dbReference type="RefSeq" id="WP_179457330.1">
    <property type="nucleotide sequence ID" value="NZ_BAAAPX010000001.1"/>
</dbReference>
<organism evidence="3 4">
    <name type="scientific">Leifsonia soli</name>
    <dbReference type="NCBI Taxonomy" id="582665"/>
    <lineage>
        <taxon>Bacteria</taxon>
        <taxon>Bacillati</taxon>
        <taxon>Actinomycetota</taxon>
        <taxon>Actinomycetes</taxon>
        <taxon>Micrococcales</taxon>
        <taxon>Microbacteriaceae</taxon>
        <taxon>Leifsonia</taxon>
    </lineage>
</organism>
<evidence type="ECO:0000313" key="3">
    <source>
        <dbReference type="EMBL" id="NYD75404.1"/>
    </source>
</evidence>
<name>A0A852T450_9MICO</name>
<dbReference type="Proteomes" id="UP000589620">
    <property type="component" value="Unassembled WGS sequence"/>
</dbReference>
<evidence type="ECO:0000313" key="4">
    <source>
        <dbReference type="Proteomes" id="UP000589620"/>
    </source>
</evidence>
<feature type="transmembrane region" description="Helical" evidence="2">
    <location>
        <begin position="141"/>
        <end position="162"/>
    </location>
</feature>
<dbReference type="AlphaFoldDB" id="A0A852T450"/>
<protein>
    <recommendedName>
        <fullName evidence="5">DNA helicase</fullName>
    </recommendedName>
</protein>
<keyword evidence="2" id="KW-1133">Transmembrane helix</keyword>
<feature type="compositionally biased region" description="Low complexity" evidence="1">
    <location>
        <begin position="179"/>
        <end position="194"/>
    </location>
</feature>
<keyword evidence="2" id="KW-0472">Membrane</keyword>
<reference evidence="3 4" key="1">
    <citation type="submission" date="2020-07" db="EMBL/GenBank/DDBJ databases">
        <title>Sequencing the genomes of 1000 actinobacteria strains.</title>
        <authorList>
            <person name="Klenk H.-P."/>
        </authorList>
    </citation>
    <scope>NUCLEOTIDE SEQUENCE [LARGE SCALE GENOMIC DNA]</scope>
    <source>
        <strain evidence="3 4">DSM 23871</strain>
    </source>
</reference>
<evidence type="ECO:0000256" key="1">
    <source>
        <dbReference type="SAM" id="MobiDB-lite"/>
    </source>
</evidence>
<accession>A0A852T450</accession>